<proteinExistence type="inferred from homology"/>
<feature type="domain" description="PIH1 N-terminal" evidence="3">
    <location>
        <begin position="32"/>
        <end position="177"/>
    </location>
</feature>
<accession>A0A6J3L2E0</accession>
<dbReference type="PANTHER" id="PTHR22997:SF0">
    <property type="entry name" value="PIH1 DOMAIN-CONTAINING PROTEIN 1"/>
    <property type="match status" value="1"/>
</dbReference>
<organism evidence="4 5">
    <name type="scientific">Bombus vosnesenskii</name>
    <dbReference type="NCBI Taxonomy" id="207650"/>
    <lineage>
        <taxon>Eukaryota</taxon>
        <taxon>Metazoa</taxon>
        <taxon>Ecdysozoa</taxon>
        <taxon>Arthropoda</taxon>
        <taxon>Hexapoda</taxon>
        <taxon>Insecta</taxon>
        <taxon>Pterygota</taxon>
        <taxon>Neoptera</taxon>
        <taxon>Endopterygota</taxon>
        <taxon>Hymenoptera</taxon>
        <taxon>Apocrita</taxon>
        <taxon>Aculeata</taxon>
        <taxon>Apoidea</taxon>
        <taxon>Anthophila</taxon>
        <taxon>Apidae</taxon>
        <taxon>Bombus</taxon>
        <taxon>Pyrobombus</taxon>
    </lineage>
</organism>
<dbReference type="CTD" id="55011"/>
<dbReference type="PANTHER" id="PTHR22997">
    <property type="entry name" value="PIH1 DOMAIN-CONTAINING PROTEIN 1"/>
    <property type="match status" value="1"/>
</dbReference>
<dbReference type="GO" id="GO:0097255">
    <property type="term" value="C:R2TP complex"/>
    <property type="evidence" value="ECO:0007669"/>
    <property type="project" value="TreeGrafter"/>
</dbReference>
<dbReference type="Pfam" id="PF08190">
    <property type="entry name" value="PIH1"/>
    <property type="match status" value="1"/>
</dbReference>
<dbReference type="RefSeq" id="XP_033358611.1">
    <property type="nucleotide sequence ID" value="XM_033502720.1"/>
</dbReference>
<dbReference type="AlphaFoldDB" id="A0A6J3L2E0"/>
<protein>
    <submittedName>
        <fullName evidence="5">PIH1 domain-containing protein 1-like isoform X1</fullName>
    </submittedName>
</protein>
<reference evidence="5" key="1">
    <citation type="submission" date="2025-08" db="UniProtKB">
        <authorList>
            <consortium name="RefSeq"/>
        </authorList>
    </citation>
    <scope>IDENTIFICATION</scope>
    <source>
        <tissue evidence="5">Muscle</tissue>
    </source>
</reference>
<gene>
    <name evidence="5" type="primary">LOC117238088</name>
</gene>
<evidence type="ECO:0000259" key="3">
    <source>
        <dbReference type="Pfam" id="PF08190"/>
    </source>
</evidence>
<dbReference type="GO" id="GO:1990904">
    <property type="term" value="C:ribonucleoprotein complex"/>
    <property type="evidence" value="ECO:0007669"/>
    <property type="project" value="TreeGrafter"/>
</dbReference>
<dbReference type="Proteomes" id="UP000504631">
    <property type="component" value="Unplaced"/>
</dbReference>
<evidence type="ECO:0000256" key="1">
    <source>
        <dbReference type="ARBA" id="ARBA00008511"/>
    </source>
</evidence>
<dbReference type="GO" id="GO:0000492">
    <property type="term" value="P:box C/D snoRNP assembly"/>
    <property type="evidence" value="ECO:0007669"/>
    <property type="project" value="TreeGrafter"/>
</dbReference>
<dbReference type="InterPro" id="IPR012981">
    <property type="entry name" value="PIH1_N"/>
</dbReference>
<name>A0A6J3L2E0_9HYME</name>
<dbReference type="GO" id="GO:0005737">
    <property type="term" value="C:cytoplasm"/>
    <property type="evidence" value="ECO:0007669"/>
    <property type="project" value="TreeGrafter"/>
</dbReference>
<evidence type="ECO:0000313" key="4">
    <source>
        <dbReference type="Proteomes" id="UP000504631"/>
    </source>
</evidence>
<comment type="similarity">
    <text evidence="1">Belongs to the PIH1 family.</text>
</comment>
<comment type="function">
    <text evidence="2">Involved in the assembly of C/D box small nucleolar ribonucleoprotein (snoRNP) particles. Recruits the SWI/SNF complex to the core promoter of rRNA genes and enhances pre-rRNA transcription. Mediates interaction of TELO2 with the R2TP complex which is necessary for the stability of MTOR and SMG1. Positively regulates the assembly and activity of the mTORC1 complex.</text>
</comment>
<dbReference type="GO" id="GO:0006364">
    <property type="term" value="P:rRNA processing"/>
    <property type="evidence" value="ECO:0007669"/>
    <property type="project" value="TreeGrafter"/>
</dbReference>
<evidence type="ECO:0000256" key="2">
    <source>
        <dbReference type="ARBA" id="ARBA00046233"/>
    </source>
</evidence>
<dbReference type="InterPro" id="IPR050734">
    <property type="entry name" value="PIH1/Kintoun_subfamily"/>
</dbReference>
<dbReference type="KEGG" id="bvk:117238088"/>
<dbReference type="GeneID" id="117238088"/>
<keyword evidence="4" id="KW-1185">Reference proteome</keyword>
<evidence type="ECO:0000313" key="5">
    <source>
        <dbReference type="RefSeq" id="XP_033358611.1"/>
    </source>
</evidence>
<sequence>MNNTTFLDIDDTILTKNLILPDNDTLIKQSDSKPFFIIQPTPGICIKTRTDGGEKVFLNICTSDKIPPPDDISDAKLFEILSQESPEFVVLMSIGCERFETDKGGSPCLTYDIVINTTYFEKCQKSKNFLLFTISVIIDGVSNKFNRTLNTEDYVILKNRKVMGKLQQHRIEDRKPRTHTQIQKQLIEEIKIPTKDIHEKENKSKLENISSDTVVGLNQNYVLLKHLKGTSIHLIGVFQIPKGITRKEVDVLLDQDRIVITIDKTGLVYDLSVPYIINIPYVKCILDNNLRVLRLDMPVERVLENIQTS</sequence>